<dbReference type="PANTHER" id="PTHR35862:SF1">
    <property type="entry name" value="FELS-2 PROPHAGE PROTEIN"/>
    <property type="match status" value="1"/>
</dbReference>
<reference evidence="2 3" key="1">
    <citation type="submission" date="2019-10" db="EMBL/GenBank/DDBJ databases">
        <title>Vibrio sp. nov., isolated from Coralline algae surface.</title>
        <authorList>
            <person name="Geng Y."/>
            <person name="Zhang X."/>
        </authorList>
    </citation>
    <scope>NUCLEOTIDE SEQUENCE [LARGE SCALE GENOMIC DNA]</scope>
    <source>
        <strain evidence="2 3">SM1977</strain>
    </source>
</reference>
<sequence length="293" mass="32000">MSNINLSSLPKPKVREELNYEDVLAQKKAALKTREPDWDADYEHESSVKLLEVSAYDAVTERQRVNDAALSVMLPWAEGSDLDGLAAFFDLERETIVPADDSTVPPTEAMMESNDSLRNRCLLKWSSISTAGPRKAYIYHALSSSSQVKDANAYRQSAGIVNVKIISQTGNGEADQDLVDTVTAALNDETVRPLCSTVRVSSATIYQYSINAVLDIENNSASDSIIAQAIANTQTYVDAQHRIGALVSHSALDAAMHISSVKDVDLQDFVQYQADKDTAPYCTSITITAKAME</sequence>
<dbReference type="InterPro" id="IPR014507">
    <property type="entry name" value="Baseplate_assembly_J_pred"/>
</dbReference>
<evidence type="ECO:0000313" key="3">
    <source>
        <dbReference type="Proteomes" id="UP000348942"/>
    </source>
</evidence>
<evidence type="ECO:0000259" key="1">
    <source>
        <dbReference type="Pfam" id="PF26078"/>
    </source>
</evidence>
<accession>A0A5Q0THF4</accession>
<keyword evidence="3" id="KW-1185">Reference proteome</keyword>
<dbReference type="PIRSF" id="PIRSF020481">
    <property type="entry name" value="BAP"/>
    <property type="match status" value="1"/>
</dbReference>
<name>A0A5Q0THF4_9VIBR</name>
<gene>
    <name evidence="2" type="ORF">GFB47_14385</name>
</gene>
<evidence type="ECO:0000313" key="2">
    <source>
        <dbReference type="EMBL" id="QGA66598.1"/>
    </source>
</evidence>
<protein>
    <submittedName>
        <fullName evidence="2">Phage baseplate protein</fullName>
    </submittedName>
</protein>
<dbReference type="InterPro" id="IPR052726">
    <property type="entry name" value="Phage_Baseplate_Hub"/>
</dbReference>
<dbReference type="AlphaFoldDB" id="A0A5Q0THF4"/>
<proteinExistence type="predicted"/>
<dbReference type="PANTHER" id="PTHR35862">
    <property type="entry name" value="FELS-2 PROPHAGE PROTEIN"/>
    <property type="match status" value="1"/>
</dbReference>
<dbReference type="RefSeq" id="WP_153448731.1">
    <property type="nucleotide sequence ID" value="NZ_CP045700.1"/>
</dbReference>
<dbReference type="Pfam" id="PF26078">
    <property type="entry name" value="Baseplate_J_M"/>
    <property type="match status" value="1"/>
</dbReference>
<feature type="domain" description="Baseplate J-like central" evidence="1">
    <location>
        <begin position="129"/>
        <end position="201"/>
    </location>
</feature>
<organism evidence="2 3">
    <name type="scientific">Vibrio algicola</name>
    <dbReference type="NCBI Taxonomy" id="2662262"/>
    <lineage>
        <taxon>Bacteria</taxon>
        <taxon>Pseudomonadati</taxon>
        <taxon>Pseudomonadota</taxon>
        <taxon>Gammaproteobacteria</taxon>
        <taxon>Vibrionales</taxon>
        <taxon>Vibrionaceae</taxon>
        <taxon>Vibrio</taxon>
    </lineage>
</organism>
<dbReference type="Proteomes" id="UP000348942">
    <property type="component" value="Chromosome 2"/>
</dbReference>
<dbReference type="EMBL" id="CP045700">
    <property type="protein sequence ID" value="QGA66598.1"/>
    <property type="molecule type" value="Genomic_DNA"/>
</dbReference>
<dbReference type="InterPro" id="IPR058531">
    <property type="entry name" value="Baseplate_J_M"/>
</dbReference>